<dbReference type="Proteomes" id="UP001165586">
    <property type="component" value="Unassembled WGS sequence"/>
</dbReference>
<feature type="compositionally biased region" description="Basic and acidic residues" evidence="1">
    <location>
        <begin position="37"/>
        <end position="73"/>
    </location>
</feature>
<accession>A0ABT2HAU9</accession>
<feature type="region of interest" description="Disordered" evidence="1">
    <location>
        <begin position="1"/>
        <end position="99"/>
    </location>
</feature>
<keyword evidence="2" id="KW-1133">Transmembrane helix</keyword>
<evidence type="ECO:0000256" key="1">
    <source>
        <dbReference type="SAM" id="MobiDB-lite"/>
    </source>
</evidence>
<reference evidence="3" key="1">
    <citation type="submission" date="2022-08" db="EMBL/GenBank/DDBJ databases">
        <authorList>
            <person name="Deng Y."/>
            <person name="Han X.-F."/>
            <person name="Zhang Y.-Q."/>
        </authorList>
    </citation>
    <scope>NUCLEOTIDE SEQUENCE</scope>
    <source>
        <strain evidence="3">CPCC 203386</strain>
    </source>
</reference>
<feature type="compositionally biased region" description="Basic and acidic residues" evidence="1">
    <location>
        <begin position="81"/>
        <end position="99"/>
    </location>
</feature>
<protein>
    <submittedName>
        <fullName evidence="3">Uncharacterized protein</fullName>
    </submittedName>
</protein>
<evidence type="ECO:0000313" key="4">
    <source>
        <dbReference type="Proteomes" id="UP001165586"/>
    </source>
</evidence>
<feature type="transmembrane region" description="Helical" evidence="2">
    <location>
        <begin position="121"/>
        <end position="142"/>
    </location>
</feature>
<evidence type="ECO:0000256" key="2">
    <source>
        <dbReference type="SAM" id="Phobius"/>
    </source>
</evidence>
<keyword evidence="2" id="KW-0812">Transmembrane</keyword>
<gene>
    <name evidence="3" type="ORF">N1032_25430</name>
</gene>
<feature type="non-terminal residue" evidence="3">
    <location>
        <position position="1"/>
    </location>
</feature>
<keyword evidence="2" id="KW-0472">Membrane</keyword>
<comment type="caution">
    <text evidence="3">The sequence shown here is derived from an EMBL/GenBank/DDBJ whole genome shotgun (WGS) entry which is preliminary data.</text>
</comment>
<proteinExistence type="predicted"/>
<keyword evidence="4" id="KW-1185">Reference proteome</keyword>
<dbReference type="EMBL" id="JANLCJ010000392">
    <property type="protein sequence ID" value="MCS5737074.1"/>
    <property type="molecule type" value="Genomic_DNA"/>
</dbReference>
<evidence type="ECO:0000313" key="3">
    <source>
        <dbReference type="EMBL" id="MCS5737074.1"/>
    </source>
</evidence>
<organism evidence="3 4">
    <name type="scientific">Herbiconiux daphne</name>
    <dbReference type="NCBI Taxonomy" id="2970914"/>
    <lineage>
        <taxon>Bacteria</taxon>
        <taxon>Bacillati</taxon>
        <taxon>Actinomycetota</taxon>
        <taxon>Actinomycetes</taxon>
        <taxon>Micrococcales</taxon>
        <taxon>Microbacteriaceae</taxon>
        <taxon>Herbiconiux</taxon>
    </lineage>
</organism>
<name>A0ABT2HAU9_9MICO</name>
<sequence>TATSETVESTDSELPPTVPNKVVEQTNQVPQKTAEPVIHEEHHAEPAKPEPKKQEPKQEPKQEKKHGDWRDIHAPSAQIPKTDKEKPAVPTKQEAKKAVDKLVKQSAEVKTLPKTGEENSLLSGMLSFFGIFLVSGVIIYGLEKLVKKGFFK</sequence>